<feature type="compositionally biased region" description="Low complexity" evidence="1">
    <location>
        <begin position="62"/>
        <end position="82"/>
    </location>
</feature>
<dbReference type="SUPFAM" id="SSF50156">
    <property type="entry name" value="PDZ domain-like"/>
    <property type="match status" value="1"/>
</dbReference>
<dbReference type="PROSITE" id="PS50106">
    <property type="entry name" value="PDZ"/>
    <property type="match status" value="1"/>
</dbReference>
<gene>
    <name evidence="3" type="ORF">BLA29_004208</name>
</gene>
<dbReference type="SMART" id="SM00228">
    <property type="entry name" value="PDZ"/>
    <property type="match status" value="1"/>
</dbReference>
<feature type="region of interest" description="Disordered" evidence="1">
    <location>
        <begin position="62"/>
        <end position="86"/>
    </location>
</feature>
<dbReference type="Proteomes" id="UP000194236">
    <property type="component" value="Unassembled WGS sequence"/>
</dbReference>
<dbReference type="InterPro" id="IPR053004">
    <property type="entry name" value="MAGUK_Signaling_Regulators"/>
</dbReference>
<dbReference type="InterPro" id="IPR036034">
    <property type="entry name" value="PDZ_sf"/>
</dbReference>
<evidence type="ECO:0000256" key="1">
    <source>
        <dbReference type="SAM" id="MobiDB-lite"/>
    </source>
</evidence>
<dbReference type="InterPro" id="IPR001478">
    <property type="entry name" value="PDZ"/>
</dbReference>
<dbReference type="GO" id="GO:0035331">
    <property type="term" value="P:negative regulation of hippo signaling"/>
    <property type="evidence" value="ECO:0007669"/>
    <property type="project" value="TreeGrafter"/>
</dbReference>
<feature type="non-terminal residue" evidence="3">
    <location>
        <position position="1"/>
    </location>
</feature>
<dbReference type="PANTHER" id="PTHR46360:SF1">
    <property type="entry name" value="DISKS LARGE HOMOLOG 5"/>
    <property type="match status" value="1"/>
</dbReference>
<dbReference type="OrthoDB" id="10067129at2759"/>
<accession>A0A1Y3BNL0</accession>
<keyword evidence="4" id="KW-1185">Reference proteome</keyword>
<dbReference type="GO" id="GO:0005886">
    <property type="term" value="C:plasma membrane"/>
    <property type="evidence" value="ECO:0007669"/>
    <property type="project" value="TreeGrafter"/>
</dbReference>
<dbReference type="PANTHER" id="PTHR46360">
    <property type="entry name" value="DISKS LARGE HOMOLOG 5"/>
    <property type="match status" value="1"/>
</dbReference>
<proteinExistence type="predicted"/>
<evidence type="ECO:0000313" key="3">
    <source>
        <dbReference type="EMBL" id="OTF81528.1"/>
    </source>
</evidence>
<name>A0A1Y3BNL0_EURMA</name>
<dbReference type="Pfam" id="PF00595">
    <property type="entry name" value="PDZ"/>
    <property type="match status" value="1"/>
</dbReference>
<sequence>THSASAAAALAAAGHHQYSLSENIYGSTTANHGNKMIASQTQQPTSQQYYDENNYSPFASISRSQRLRIPSSSSSTSNSIPPVTKTNNQKVLGITTTPTTFNGSIMMMTNNNTAPIVNPNHHHHPLGLIGDRNSFVSNTGNGPQIEVKWIKCSKDGSPGSPILDPTKAQPDDYRLITIDRSSATLGIRILRTLNDQKGVFVEAVTEGSLAAQAGIRVGDQIIDICGLNMRTADFENAAKVLNQCRDPITMLPELAAAMAADHNASRLRAPIVGRESTDLESNVAVVDDDNRNEFS</sequence>
<dbReference type="Gene3D" id="2.30.42.10">
    <property type="match status" value="1"/>
</dbReference>
<dbReference type="EMBL" id="MUJZ01013168">
    <property type="protein sequence ID" value="OTF81528.1"/>
    <property type="molecule type" value="Genomic_DNA"/>
</dbReference>
<comment type="caution">
    <text evidence="3">The sequence shown here is derived from an EMBL/GenBank/DDBJ whole genome shotgun (WGS) entry which is preliminary data.</text>
</comment>
<feature type="domain" description="PDZ" evidence="2">
    <location>
        <begin position="175"/>
        <end position="250"/>
    </location>
</feature>
<reference evidence="3 4" key="1">
    <citation type="submission" date="2017-03" db="EMBL/GenBank/DDBJ databases">
        <title>Genome Survey of Euroglyphus maynei.</title>
        <authorList>
            <person name="Arlian L.G."/>
            <person name="Morgan M.S."/>
            <person name="Rider S.D."/>
        </authorList>
    </citation>
    <scope>NUCLEOTIDE SEQUENCE [LARGE SCALE GENOMIC DNA]</scope>
    <source>
        <strain evidence="3">Arlian Lab</strain>
        <tissue evidence="3">Whole body</tissue>
    </source>
</reference>
<protein>
    <submittedName>
        <fullName evidence="3">Discs large protein-like protein</fullName>
    </submittedName>
</protein>
<organism evidence="3 4">
    <name type="scientific">Euroglyphus maynei</name>
    <name type="common">Mayne's house dust mite</name>
    <dbReference type="NCBI Taxonomy" id="6958"/>
    <lineage>
        <taxon>Eukaryota</taxon>
        <taxon>Metazoa</taxon>
        <taxon>Ecdysozoa</taxon>
        <taxon>Arthropoda</taxon>
        <taxon>Chelicerata</taxon>
        <taxon>Arachnida</taxon>
        <taxon>Acari</taxon>
        <taxon>Acariformes</taxon>
        <taxon>Sarcoptiformes</taxon>
        <taxon>Astigmata</taxon>
        <taxon>Psoroptidia</taxon>
        <taxon>Analgoidea</taxon>
        <taxon>Pyroglyphidae</taxon>
        <taxon>Pyroglyphinae</taxon>
        <taxon>Euroglyphus</taxon>
    </lineage>
</organism>
<evidence type="ECO:0000259" key="2">
    <source>
        <dbReference type="PROSITE" id="PS50106"/>
    </source>
</evidence>
<evidence type="ECO:0000313" key="4">
    <source>
        <dbReference type="Proteomes" id="UP000194236"/>
    </source>
</evidence>
<dbReference type="AlphaFoldDB" id="A0A1Y3BNL0"/>